<evidence type="ECO:0000313" key="3">
    <source>
        <dbReference type="Proteomes" id="UP000324800"/>
    </source>
</evidence>
<dbReference type="Proteomes" id="UP000324800">
    <property type="component" value="Unassembled WGS sequence"/>
</dbReference>
<accession>A0A5J4V2B2</accession>
<dbReference type="AlphaFoldDB" id="A0A5J4V2B2"/>
<evidence type="ECO:0000256" key="1">
    <source>
        <dbReference type="SAM" id="MobiDB-lite"/>
    </source>
</evidence>
<evidence type="ECO:0000313" key="2">
    <source>
        <dbReference type="EMBL" id="KAA6376747.1"/>
    </source>
</evidence>
<feature type="compositionally biased region" description="Basic and acidic residues" evidence="1">
    <location>
        <begin position="57"/>
        <end position="68"/>
    </location>
</feature>
<feature type="region of interest" description="Disordered" evidence="1">
    <location>
        <begin position="55"/>
        <end position="79"/>
    </location>
</feature>
<reference evidence="2 3" key="1">
    <citation type="submission" date="2019-03" db="EMBL/GenBank/DDBJ databases">
        <title>Single cell metagenomics reveals metabolic interactions within the superorganism composed of flagellate Streblomastix strix and complex community of Bacteroidetes bacteria on its surface.</title>
        <authorList>
            <person name="Treitli S.C."/>
            <person name="Kolisko M."/>
            <person name="Husnik F."/>
            <person name="Keeling P."/>
            <person name="Hampl V."/>
        </authorList>
    </citation>
    <scope>NUCLEOTIDE SEQUENCE [LARGE SCALE GENOMIC DNA]</scope>
    <source>
        <strain evidence="2">ST1C</strain>
    </source>
</reference>
<organism evidence="2 3">
    <name type="scientific">Streblomastix strix</name>
    <dbReference type="NCBI Taxonomy" id="222440"/>
    <lineage>
        <taxon>Eukaryota</taxon>
        <taxon>Metamonada</taxon>
        <taxon>Preaxostyla</taxon>
        <taxon>Oxymonadida</taxon>
        <taxon>Streblomastigidae</taxon>
        <taxon>Streblomastix</taxon>
    </lineage>
</organism>
<protein>
    <submittedName>
        <fullName evidence="2">Uncharacterized protein</fullName>
    </submittedName>
</protein>
<comment type="caution">
    <text evidence="2">The sequence shown here is derived from an EMBL/GenBank/DDBJ whole genome shotgun (WGS) entry which is preliminary data.</text>
</comment>
<sequence length="146" mass="17441">MQTKNEEKQIRKRQSKKQVPQIFEIQSSNIDEVVHAPLIDQTLVNNDPQQLTQTQVEKQDQQHVELRGRPKKYTSQEQAERIAVQQRQRAQQCYRIQHQNFRAQANDLQLLQKRRLQKIVINNMQDLLQINDIIERNNTMQAIDFD</sequence>
<proteinExistence type="predicted"/>
<gene>
    <name evidence="2" type="ORF">EZS28_027726</name>
</gene>
<name>A0A5J4V2B2_9EUKA</name>
<dbReference type="EMBL" id="SNRW01010312">
    <property type="protein sequence ID" value="KAA6376747.1"/>
    <property type="molecule type" value="Genomic_DNA"/>
</dbReference>